<accession>A0A1H5CY12</accession>
<sequence length="86" mass="9776">MGRRVGRRMYSDYWNKSILFGNAGDGSIEAWVATRGDLWRQYAPRLCGELTNVSGYARWTVAPVDRSVWLNGSMRDGCWRSVLTDG</sequence>
<organism evidence="1 2">
    <name type="scientific">Ruania alba</name>
    <dbReference type="NCBI Taxonomy" id="648782"/>
    <lineage>
        <taxon>Bacteria</taxon>
        <taxon>Bacillati</taxon>
        <taxon>Actinomycetota</taxon>
        <taxon>Actinomycetes</taxon>
        <taxon>Micrococcales</taxon>
        <taxon>Ruaniaceae</taxon>
        <taxon>Ruania</taxon>
    </lineage>
</organism>
<proteinExistence type="predicted"/>
<evidence type="ECO:0000313" key="1">
    <source>
        <dbReference type="EMBL" id="SED71536.1"/>
    </source>
</evidence>
<name>A0A1H5CY12_9MICO</name>
<dbReference type="STRING" id="648782.SAMN04488554_0509"/>
<dbReference type="AlphaFoldDB" id="A0A1H5CY12"/>
<gene>
    <name evidence="1" type="ORF">SAMN04488554_0509</name>
</gene>
<reference evidence="2" key="1">
    <citation type="submission" date="2016-10" db="EMBL/GenBank/DDBJ databases">
        <authorList>
            <person name="Varghese N."/>
            <person name="Submissions S."/>
        </authorList>
    </citation>
    <scope>NUCLEOTIDE SEQUENCE [LARGE SCALE GENOMIC DNA]</scope>
    <source>
        <strain evidence="2">DSM 21368</strain>
    </source>
</reference>
<evidence type="ECO:0000313" key="2">
    <source>
        <dbReference type="Proteomes" id="UP000199220"/>
    </source>
</evidence>
<protein>
    <submittedName>
        <fullName evidence="1">Uncharacterized protein</fullName>
    </submittedName>
</protein>
<dbReference type="EMBL" id="FNTX01000001">
    <property type="protein sequence ID" value="SED71536.1"/>
    <property type="molecule type" value="Genomic_DNA"/>
</dbReference>
<dbReference type="Proteomes" id="UP000199220">
    <property type="component" value="Unassembled WGS sequence"/>
</dbReference>
<keyword evidence="2" id="KW-1185">Reference proteome</keyword>